<evidence type="ECO:0000259" key="4">
    <source>
        <dbReference type="PROSITE" id="PS51118"/>
    </source>
</evidence>
<dbReference type="PANTHER" id="PTHR33204:SF39">
    <property type="entry name" value="TRANSCRIPTIONAL REGULATORY PROTEIN"/>
    <property type="match status" value="1"/>
</dbReference>
<evidence type="ECO:0000313" key="6">
    <source>
        <dbReference type="Proteomes" id="UP000581769"/>
    </source>
</evidence>
<dbReference type="RefSeq" id="WP_312874077.1">
    <property type="nucleotide sequence ID" value="NZ_JACHMG010000001.1"/>
</dbReference>
<dbReference type="PROSITE" id="PS51118">
    <property type="entry name" value="HTH_HXLR"/>
    <property type="match status" value="1"/>
</dbReference>
<dbReference type="InterPro" id="IPR002577">
    <property type="entry name" value="HTH_HxlR"/>
</dbReference>
<dbReference type="SUPFAM" id="SSF46785">
    <property type="entry name" value="Winged helix' DNA-binding domain"/>
    <property type="match status" value="1"/>
</dbReference>
<feature type="domain" description="HTH hxlR-type" evidence="4">
    <location>
        <begin position="1"/>
        <end position="93"/>
    </location>
</feature>
<dbReference type="InterPro" id="IPR036390">
    <property type="entry name" value="WH_DNA-bd_sf"/>
</dbReference>
<dbReference type="PANTHER" id="PTHR33204">
    <property type="entry name" value="TRANSCRIPTIONAL REGULATOR, MARR FAMILY"/>
    <property type="match status" value="1"/>
</dbReference>
<comment type="caution">
    <text evidence="5">The sequence shown here is derived from an EMBL/GenBank/DDBJ whole genome shotgun (WGS) entry which is preliminary data.</text>
</comment>
<keyword evidence="1" id="KW-0805">Transcription regulation</keyword>
<dbReference type="AlphaFoldDB" id="A0A840J8Q8"/>
<evidence type="ECO:0000256" key="3">
    <source>
        <dbReference type="ARBA" id="ARBA00023163"/>
    </source>
</evidence>
<dbReference type="EMBL" id="JACHMG010000001">
    <property type="protein sequence ID" value="MBB4689778.1"/>
    <property type="molecule type" value="Genomic_DNA"/>
</dbReference>
<keyword evidence="2 5" id="KW-0238">DNA-binding</keyword>
<gene>
    <name evidence="5" type="ORF">BJY18_007263</name>
</gene>
<sequence length="113" mass="12633">MLANKWVLYLLSILEGSARPLRFTEIRCRIDGITQKSLTQALRNLERDGLVSRTVYPAIPPHVEYALTDLGLEAGRLTTQIAEWSRANAPRIVAARDHHAQKPSAAFGSPEQR</sequence>
<dbReference type="Proteomes" id="UP000581769">
    <property type="component" value="Unassembled WGS sequence"/>
</dbReference>
<evidence type="ECO:0000256" key="1">
    <source>
        <dbReference type="ARBA" id="ARBA00023015"/>
    </source>
</evidence>
<accession>A0A840J8Q8</accession>
<dbReference type="InterPro" id="IPR036388">
    <property type="entry name" value="WH-like_DNA-bd_sf"/>
</dbReference>
<keyword evidence="6" id="KW-1185">Reference proteome</keyword>
<dbReference type="Gene3D" id="1.10.10.10">
    <property type="entry name" value="Winged helix-like DNA-binding domain superfamily/Winged helix DNA-binding domain"/>
    <property type="match status" value="1"/>
</dbReference>
<proteinExistence type="predicted"/>
<evidence type="ECO:0000313" key="5">
    <source>
        <dbReference type="EMBL" id="MBB4689778.1"/>
    </source>
</evidence>
<name>A0A840J8Q8_9PSEU</name>
<evidence type="ECO:0000256" key="2">
    <source>
        <dbReference type="ARBA" id="ARBA00023125"/>
    </source>
</evidence>
<dbReference type="GO" id="GO:0003677">
    <property type="term" value="F:DNA binding"/>
    <property type="evidence" value="ECO:0007669"/>
    <property type="project" value="UniProtKB-KW"/>
</dbReference>
<organism evidence="5 6">
    <name type="scientific">Amycolatopsis jiangsuensis</name>
    <dbReference type="NCBI Taxonomy" id="1181879"/>
    <lineage>
        <taxon>Bacteria</taxon>
        <taxon>Bacillati</taxon>
        <taxon>Actinomycetota</taxon>
        <taxon>Actinomycetes</taxon>
        <taxon>Pseudonocardiales</taxon>
        <taxon>Pseudonocardiaceae</taxon>
        <taxon>Amycolatopsis</taxon>
    </lineage>
</organism>
<dbReference type="Pfam" id="PF01638">
    <property type="entry name" value="HxlR"/>
    <property type="match status" value="1"/>
</dbReference>
<reference evidence="5 6" key="1">
    <citation type="submission" date="2020-08" db="EMBL/GenBank/DDBJ databases">
        <title>Sequencing the genomes of 1000 actinobacteria strains.</title>
        <authorList>
            <person name="Klenk H.-P."/>
        </authorList>
    </citation>
    <scope>NUCLEOTIDE SEQUENCE [LARGE SCALE GENOMIC DNA]</scope>
    <source>
        <strain evidence="5 6">DSM 45859</strain>
    </source>
</reference>
<keyword evidence="3" id="KW-0804">Transcription</keyword>
<protein>
    <submittedName>
        <fullName evidence="5">DNA-binding HxlR family transcriptional regulator</fullName>
    </submittedName>
</protein>